<proteinExistence type="predicted"/>
<dbReference type="STRING" id="362257.SVTN_31190"/>
<sequence length="82" mass="8683">MVEENSWTAALETATAYECGHCAGQVNSIREEGRVTHLHVNHEESCSVLIGVVSGAADSLRPVMAERAEANVLFSGPKGGED</sequence>
<evidence type="ECO:0000313" key="1">
    <source>
        <dbReference type="EMBL" id="AJF68167.1"/>
    </source>
</evidence>
<protein>
    <submittedName>
        <fullName evidence="1">Uncharacterized protein</fullName>
    </submittedName>
</protein>
<organism evidence="1 2">
    <name type="scientific">Streptomyces vietnamensis</name>
    <dbReference type="NCBI Taxonomy" id="362257"/>
    <lineage>
        <taxon>Bacteria</taxon>
        <taxon>Bacillati</taxon>
        <taxon>Actinomycetota</taxon>
        <taxon>Actinomycetes</taxon>
        <taxon>Kitasatosporales</taxon>
        <taxon>Streptomycetaceae</taxon>
        <taxon>Streptomyces</taxon>
    </lineage>
</organism>
<reference evidence="1 2" key="1">
    <citation type="submission" date="2014-12" db="EMBL/GenBank/DDBJ databases">
        <title>Complete genome sequence of Streptomyces vietnamensis strain GIMV4.0001, a genetic manipulable producer of the benzoisochromanequinone antibiotic granaticin.</title>
        <authorList>
            <person name="Deng M.R."/>
            <person name="Guo J."/>
            <person name="Ma L.Y."/>
            <person name="Feng G.D."/>
            <person name="Mo C.Y."/>
            <person name="Zhu H.H."/>
        </authorList>
    </citation>
    <scope>NUCLEOTIDE SEQUENCE [LARGE SCALE GENOMIC DNA]</scope>
    <source>
        <strain evidence="2">GIMV4.0001</strain>
    </source>
</reference>
<dbReference type="AlphaFoldDB" id="A0A0B5ICF0"/>
<accession>A0A0B5ICF0</accession>
<dbReference type="EMBL" id="CP010407">
    <property type="protein sequence ID" value="AJF68167.1"/>
    <property type="molecule type" value="Genomic_DNA"/>
</dbReference>
<name>A0A0B5ICF0_9ACTN</name>
<keyword evidence="2" id="KW-1185">Reference proteome</keyword>
<gene>
    <name evidence="1" type="ORF">SVTN_31190</name>
</gene>
<dbReference type="KEGG" id="svt:SVTN_31190"/>
<evidence type="ECO:0000313" key="2">
    <source>
        <dbReference type="Proteomes" id="UP000031774"/>
    </source>
</evidence>
<dbReference type="HOGENOM" id="CLU_2556992_0_0_11"/>
<dbReference type="Proteomes" id="UP000031774">
    <property type="component" value="Chromosome"/>
</dbReference>